<dbReference type="InterPro" id="IPR001915">
    <property type="entry name" value="Peptidase_M48"/>
</dbReference>
<evidence type="ECO:0000313" key="9">
    <source>
        <dbReference type="EMBL" id="WRQ87061.1"/>
    </source>
</evidence>
<dbReference type="PANTHER" id="PTHR22726:SF1">
    <property type="entry name" value="METALLOENDOPEPTIDASE OMA1, MITOCHONDRIAL"/>
    <property type="match status" value="1"/>
</dbReference>
<evidence type="ECO:0000256" key="2">
    <source>
        <dbReference type="ARBA" id="ARBA00022723"/>
    </source>
</evidence>
<feature type="domain" description="Peptidase M48" evidence="8">
    <location>
        <begin position="67"/>
        <end position="241"/>
    </location>
</feature>
<dbReference type="Gene3D" id="1.25.40.10">
    <property type="entry name" value="Tetratricopeptide repeat domain"/>
    <property type="match status" value="1"/>
</dbReference>
<comment type="similarity">
    <text evidence="6">Belongs to the peptidase M48 family.</text>
</comment>
<comment type="cofactor">
    <cofactor evidence="6">
        <name>Zn(2+)</name>
        <dbReference type="ChEBI" id="CHEBI:29105"/>
    </cofactor>
    <text evidence="6">Binds 1 zinc ion per subunit.</text>
</comment>
<feature type="chain" id="PRO_5047274716" evidence="7">
    <location>
        <begin position="25"/>
        <end position="391"/>
    </location>
</feature>
<sequence>MKSPRSVILPVTLSLLGLAVTGCATGPVPSLGETTPSVALEDEPLLLDNARIQVARLEASGLLIDLPATEAYLQDIALRLAADRPALAAVLKIHVVQDPTLNAFALPSGDIYLHTGLLARLDNEAQVATILAHEMAHIHERHGLRRYRQTKASLTVFNVLAVSGGSYGSILGGVGALAAVSGYSRDLEREADDAGFRSLHRAGYDLHATTQVFDVLQFESQRSQRKEPFFFGSHPRLVERRNSFADLLIKHGVPTEPGTLGELTYRQHLPALIQADLDGAFRTGDFEGADQLLTRLDDLAANDPTTAFLHGEWHRRNPTDGDPTTAIEHYRRALVLDDSHPEAWRGLGLVLGQIERPAEARAALQRYLELAPVANDRAHILSLLQTWSDES</sequence>
<keyword evidence="5 6" id="KW-0482">Metalloprotease</keyword>
<keyword evidence="1 6" id="KW-0645">Protease</keyword>
<dbReference type="RefSeq" id="WP_221029525.1">
    <property type="nucleotide sequence ID" value="NZ_CP139781.1"/>
</dbReference>
<evidence type="ECO:0000256" key="5">
    <source>
        <dbReference type="ARBA" id="ARBA00023049"/>
    </source>
</evidence>
<dbReference type="PANTHER" id="PTHR22726">
    <property type="entry name" value="METALLOENDOPEPTIDASE OMA1"/>
    <property type="match status" value="1"/>
</dbReference>
<keyword evidence="7" id="KW-0732">Signal</keyword>
<dbReference type="CDD" id="cd07324">
    <property type="entry name" value="M48C_Oma1-like"/>
    <property type="match status" value="1"/>
</dbReference>
<evidence type="ECO:0000259" key="8">
    <source>
        <dbReference type="Pfam" id="PF01435"/>
    </source>
</evidence>
<evidence type="ECO:0000256" key="4">
    <source>
        <dbReference type="ARBA" id="ARBA00022833"/>
    </source>
</evidence>
<dbReference type="PROSITE" id="PS51257">
    <property type="entry name" value="PROKAR_LIPOPROTEIN"/>
    <property type="match status" value="1"/>
</dbReference>
<dbReference type="SUPFAM" id="SSF48452">
    <property type="entry name" value="TPR-like"/>
    <property type="match status" value="1"/>
</dbReference>
<evidence type="ECO:0000313" key="10">
    <source>
        <dbReference type="Proteomes" id="UP000738431"/>
    </source>
</evidence>
<accession>A0ABZ1C6I0</accession>
<dbReference type="Pfam" id="PF13432">
    <property type="entry name" value="TPR_16"/>
    <property type="match status" value="1"/>
</dbReference>
<feature type="signal peptide" evidence="7">
    <location>
        <begin position="1"/>
        <end position="24"/>
    </location>
</feature>
<evidence type="ECO:0000256" key="7">
    <source>
        <dbReference type="SAM" id="SignalP"/>
    </source>
</evidence>
<evidence type="ECO:0000256" key="3">
    <source>
        <dbReference type="ARBA" id="ARBA00022801"/>
    </source>
</evidence>
<dbReference type="InterPro" id="IPR051156">
    <property type="entry name" value="Mito/Outer_Membr_Metalloprot"/>
</dbReference>
<proteinExistence type="inferred from homology"/>
<evidence type="ECO:0000256" key="1">
    <source>
        <dbReference type="ARBA" id="ARBA00022670"/>
    </source>
</evidence>
<keyword evidence="3 6" id="KW-0378">Hydrolase</keyword>
<dbReference type="EMBL" id="CP139781">
    <property type="protein sequence ID" value="WRQ87061.1"/>
    <property type="molecule type" value="Genomic_DNA"/>
</dbReference>
<dbReference type="Pfam" id="PF01435">
    <property type="entry name" value="Peptidase_M48"/>
    <property type="match status" value="1"/>
</dbReference>
<dbReference type="Gene3D" id="3.30.2010.10">
    <property type="entry name" value="Metalloproteases ('zincins'), catalytic domain"/>
    <property type="match status" value="1"/>
</dbReference>
<name>A0ABZ1C6I0_9BACT</name>
<protein>
    <submittedName>
        <fullName evidence="9">M48 family metallopeptidase</fullName>
    </submittedName>
</protein>
<organism evidence="9 10">
    <name type="scientific">Actomonas aquatica</name>
    <dbReference type="NCBI Taxonomy" id="2866162"/>
    <lineage>
        <taxon>Bacteria</taxon>
        <taxon>Pseudomonadati</taxon>
        <taxon>Verrucomicrobiota</taxon>
        <taxon>Opitutia</taxon>
        <taxon>Opitutales</taxon>
        <taxon>Opitutaceae</taxon>
        <taxon>Actomonas</taxon>
    </lineage>
</organism>
<keyword evidence="10" id="KW-1185">Reference proteome</keyword>
<dbReference type="InterPro" id="IPR011990">
    <property type="entry name" value="TPR-like_helical_dom_sf"/>
</dbReference>
<gene>
    <name evidence="9" type="ORF">K1X11_019780</name>
</gene>
<reference evidence="9 10" key="2">
    <citation type="submission" date="2023-12" db="EMBL/GenBank/DDBJ databases">
        <title>Description of an unclassified Opitutus bacterium of Verrucomicrobiota.</title>
        <authorList>
            <person name="Zhang D.-F."/>
        </authorList>
    </citation>
    <scope>NUCLEOTIDE SEQUENCE [LARGE SCALE GENOMIC DNA]</scope>
    <source>
        <strain evidence="9 10">WL0086</strain>
    </source>
</reference>
<keyword evidence="2" id="KW-0479">Metal-binding</keyword>
<keyword evidence="4 6" id="KW-0862">Zinc</keyword>
<evidence type="ECO:0000256" key="6">
    <source>
        <dbReference type="RuleBase" id="RU003983"/>
    </source>
</evidence>
<dbReference type="Proteomes" id="UP000738431">
    <property type="component" value="Chromosome"/>
</dbReference>
<reference evidence="9 10" key="1">
    <citation type="submission" date="2021-08" db="EMBL/GenBank/DDBJ databases">
        <authorList>
            <person name="Zhang D."/>
            <person name="Zhang A."/>
            <person name="Wang L."/>
        </authorList>
    </citation>
    <scope>NUCLEOTIDE SEQUENCE [LARGE SCALE GENOMIC DNA]</scope>
    <source>
        <strain evidence="9 10">WL0086</strain>
    </source>
</reference>